<dbReference type="InterPro" id="IPR000859">
    <property type="entry name" value="CUB_dom"/>
</dbReference>
<evidence type="ECO:0000256" key="3">
    <source>
        <dbReference type="SAM" id="MobiDB-lite"/>
    </source>
</evidence>
<protein>
    <submittedName>
        <fullName evidence="7">Uncharacterized protein LOC100906880</fullName>
    </submittedName>
</protein>
<keyword evidence="4" id="KW-0732">Signal</keyword>
<dbReference type="Pfam" id="PF26080">
    <property type="entry name" value="CUB_animal"/>
    <property type="match status" value="1"/>
</dbReference>
<evidence type="ECO:0000313" key="7">
    <source>
        <dbReference type="RefSeq" id="XP_003742203.1"/>
    </source>
</evidence>
<keyword evidence="6" id="KW-1185">Reference proteome</keyword>
<dbReference type="RefSeq" id="XP_003742203.1">
    <property type="nucleotide sequence ID" value="XM_003742155.1"/>
</dbReference>
<dbReference type="KEGG" id="goe:100906880"/>
<evidence type="ECO:0000313" key="6">
    <source>
        <dbReference type="Proteomes" id="UP000694867"/>
    </source>
</evidence>
<keyword evidence="1" id="KW-1015">Disulfide bond</keyword>
<accession>A0AAJ6VXC8</accession>
<dbReference type="PROSITE" id="PS01180">
    <property type="entry name" value="CUB"/>
    <property type="match status" value="1"/>
</dbReference>
<sequence>MKFLLLSTFTLLAVTGSPAAERHSESDVRTRTQTSKAPTGESPVPPVVVPESDVEIDDSLQARQQLLDPCEQGQGVCMSGLDCSFQRGNNIGNCDGGGVCCHIAKTCEKGREIEITTNNTYFVEPQNIWDPEGPVHCGISVRKISGFGTQICQMRLDFVNFNTVGPDPRTGDCRYDMLTIEQGDANARIHKICGLNDGQHVYVDVKHTDSIKLRMNIDYSKDPNRLRKWNIRITQLPCRSPRLAPPGCLQYYEDYSGTIKSFNYGPIGVNETSYPLGVRYSMCFKRGPEACRIYLKKAGPFGLGEVPREEQTRTDALNEIDQQCFDRLQVSRTSVSKAFIAIDHTKFCGNTFQDEYRTENNGVNVISFVSPAYEAIRDEEGSRQPPGFKFFYRLLACGTS</sequence>
<feature type="compositionally biased region" description="Basic and acidic residues" evidence="3">
    <location>
        <begin position="20"/>
        <end position="30"/>
    </location>
</feature>
<feature type="chain" id="PRO_5042609577" evidence="4">
    <location>
        <begin position="20"/>
        <end position="400"/>
    </location>
</feature>
<evidence type="ECO:0000256" key="2">
    <source>
        <dbReference type="PROSITE-ProRule" id="PRU00059"/>
    </source>
</evidence>
<dbReference type="InterPro" id="IPR058698">
    <property type="entry name" value="CUB_metazoa"/>
</dbReference>
<evidence type="ECO:0000256" key="1">
    <source>
        <dbReference type="ARBA" id="ARBA00023157"/>
    </source>
</evidence>
<dbReference type="PANTHER" id="PTHR33236:SF5">
    <property type="entry name" value="CUB DOMAIN-CONTAINING PROTEIN"/>
    <property type="match status" value="1"/>
</dbReference>
<comment type="caution">
    <text evidence="2">Lacks conserved residue(s) required for the propagation of feature annotation.</text>
</comment>
<dbReference type="AlphaFoldDB" id="A0AAJ6VXC8"/>
<reference evidence="7" key="1">
    <citation type="submission" date="2025-08" db="UniProtKB">
        <authorList>
            <consortium name="RefSeq"/>
        </authorList>
    </citation>
    <scope>IDENTIFICATION</scope>
</reference>
<name>A0AAJ6VXC8_9ACAR</name>
<feature type="signal peptide" evidence="4">
    <location>
        <begin position="1"/>
        <end position="19"/>
    </location>
</feature>
<gene>
    <name evidence="7" type="primary">LOC100906880</name>
</gene>
<feature type="region of interest" description="Disordered" evidence="3">
    <location>
        <begin position="19"/>
        <end position="45"/>
    </location>
</feature>
<dbReference type="GeneID" id="100906880"/>
<feature type="domain" description="CUB" evidence="5">
    <location>
        <begin position="117"/>
        <end position="236"/>
    </location>
</feature>
<evidence type="ECO:0000259" key="5">
    <source>
        <dbReference type="PROSITE" id="PS01180"/>
    </source>
</evidence>
<dbReference type="Proteomes" id="UP000694867">
    <property type="component" value="Unplaced"/>
</dbReference>
<dbReference type="PANTHER" id="PTHR33236">
    <property type="entry name" value="INTRAFLAGELLAR TRANSPORT PROTEIN 122 FAMILY PROTEIN-RELATED"/>
    <property type="match status" value="1"/>
</dbReference>
<proteinExistence type="predicted"/>
<evidence type="ECO:0000256" key="4">
    <source>
        <dbReference type="SAM" id="SignalP"/>
    </source>
</evidence>
<organism evidence="6 7">
    <name type="scientific">Galendromus occidentalis</name>
    <name type="common">western predatory mite</name>
    <dbReference type="NCBI Taxonomy" id="34638"/>
    <lineage>
        <taxon>Eukaryota</taxon>
        <taxon>Metazoa</taxon>
        <taxon>Ecdysozoa</taxon>
        <taxon>Arthropoda</taxon>
        <taxon>Chelicerata</taxon>
        <taxon>Arachnida</taxon>
        <taxon>Acari</taxon>
        <taxon>Parasitiformes</taxon>
        <taxon>Mesostigmata</taxon>
        <taxon>Gamasina</taxon>
        <taxon>Phytoseioidea</taxon>
        <taxon>Phytoseiidae</taxon>
        <taxon>Typhlodrominae</taxon>
        <taxon>Galendromus</taxon>
    </lineage>
</organism>